<protein>
    <submittedName>
        <fullName evidence="1">Uncharacterized protein</fullName>
    </submittedName>
</protein>
<accession>A0A6A4TKD8</accession>
<organism evidence="1 2">
    <name type="scientific">Scophthalmus maximus</name>
    <name type="common">Turbot</name>
    <name type="synonym">Psetta maxima</name>
    <dbReference type="NCBI Taxonomy" id="52904"/>
    <lineage>
        <taxon>Eukaryota</taxon>
        <taxon>Metazoa</taxon>
        <taxon>Chordata</taxon>
        <taxon>Craniata</taxon>
        <taxon>Vertebrata</taxon>
        <taxon>Euteleostomi</taxon>
        <taxon>Actinopterygii</taxon>
        <taxon>Neopterygii</taxon>
        <taxon>Teleostei</taxon>
        <taxon>Neoteleostei</taxon>
        <taxon>Acanthomorphata</taxon>
        <taxon>Carangaria</taxon>
        <taxon>Pleuronectiformes</taxon>
        <taxon>Pleuronectoidei</taxon>
        <taxon>Scophthalmidae</taxon>
        <taxon>Scophthalmus</taxon>
    </lineage>
</organism>
<proteinExistence type="predicted"/>
<reference evidence="1 2" key="1">
    <citation type="submission" date="2019-06" db="EMBL/GenBank/DDBJ databases">
        <title>Draft genomes of female and male turbot (Scophthalmus maximus).</title>
        <authorList>
            <person name="Xu H."/>
            <person name="Xu X.-W."/>
            <person name="Shao C."/>
            <person name="Chen S."/>
        </authorList>
    </citation>
    <scope>NUCLEOTIDE SEQUENCE [LARGE SCALE GENOMIC DNA]</scope>
    <source>
        <strain evidence="1">Ysfricsl-2016a</strain>
        <tissue evidence="1">Blood</tissue>
    </source>
</reference>
<evidence type="ECO:0000313" key="1">
    <source>
        <dbReference type="EMBL" id="KAF0046523.1"/>
    </source>
</evidence>
<name>A0A6A4TKD8_SCOMX</name>
<gene>
    <name evidence="1" type="ORF">F2P81_000156</name>
</gene>
<comment type="caution">
    <text evidence="1">The sequence shown here is derived from an EMBL/GenBank/DDBJ whole genome shotgun (WGS) entry which is preliminary data.</text>
</comment>
<evidence type="ECO:0000313" key="2">
    <source>
        <dbReference type="Proteomes" id="UP000438429"/>
    </source>
</evidence>
<dbReference type="AlphaFoldDB" id="A0A6A4TKD8"/>
<dbReference type="Proteomes" id="UP000438429">
    <property type="component" value="Unassembled WGS sequence"/>
</dbReference>
<dbReference type="EMBL" id="VEVO01000001">
    <property type="protein sequence ID" value="KAF0046523.1"/>
    <property type="molecule type" value="Genomic_DNA"/>
</dbReference>
<sequence>MMWSRSTKRRKRCDLKDIKCLVFFNQSYTQSRFGPKYWTNGDFDRCSEKIPKLLQCTMMRTLYNIELRAALSDTSAIRANDVAHVVADSLFSASELNCRADKVGDSEVQLRETAAD</sequence>